<protein>
    <submittedName>
        <fullName evidence="4">HEAT repeat-containing protein 3</fullName>
    </submittedName>
</protein>
<dbReference type="SUPFAM" id="SSF48371">
    <property type="entry name" value="ARM repeat"/>
    <property type="match status" value="1"/>
</dbReference>
<dbReference type="PANTHER" id="PTHR13347">
    <property type="entry name" value="HEAT REPEAT-CONTAINING PROTEIN 3"/>
    <property type="match status" value="1"/>
</dbReference>
<dbReference type="GO" id="GO:0042273">
    <property type="term" value="P:ribosomal large subunit biogenesis"/>
    <property type="evidence" value="ECO:0007669"/>
    <property type="project" value="TreeGrafter"/>
</dbReference>
<dbReference type="STRING" id="597456.A0A0L7RCT1"/>
<dbReference type="InterPro" id="IPR057990">
    <property type="entry name" value="TPR_SYO1"/>
</dbReference>
<dbReference type="Gene3D" id="1.25.10.10">
    <property type="entry name" value="Leucine-rich Repeat Variant"/>
    <property type="match status" value="1"/>
</dbReference>
<sequence>MGKQKRQRRKPHKENPTGLMSVKDFEAEEAEYVTNKDRENALQRVYEEIQSANVEEKLSGLQTLESMSYDSSLAIEIAKNGIAKMIGPLLVDQNVVVRSGSASALRYIAENGQIEAHTSLLKDDIMTPLCFLLKQYSTHWQPKFEQKEKGKGIDEKEAFIQSIILLWTLCEHNEYAVKRSNEEDLVSVLTKFFDIATFGIEIVTIIVQCLLSLSEDNSAAVKKLKVCEYTLIQLLNIEVSEASISETICLKTAISGLLINMTNCTENNSTICKVINVLSDTLSVDCKQLLSSLTSILPHEKNTFSSSARKKVQENRRIFTAQQQALEILANLCSEDQEDENDSYIDDSDCEAEGIDDVLMNDKLYKTIGSVPLEVVEVFNSCNIVKKVWDKTRAVDEDTVEILLQNIEGIAVLKQMQKLKCRAYLCLNNLITSLEIDVLGGVENLYRMWVDIGTVIFNDTSSYNIELLEAATSTMRAAIQKLSEEKANIFNRLTLADVTPILSEGRQCPNTNVRVNLIRILGNLALILTNNDTLEAREIIKHVSWFLLETCKLESKVWIMAESLDAIMDIYAEDDSDQLANEFKLLEKLHGVVPLFKNKVKQQRESLGDNVAVVSTVNTNITRFVKYKEKRMKDL</sequence>
<dbReference type="AlphaFoldDB" id="A0A0L7RCT1"/>
<proteinExistence type="inferred from homology"/>
<dbReference type="Pfam" id="PF25567">
    <property type="entry name" value="TPR_SYO1"/>
    <property type="match status" value="1"/>
</dbReference>
<evidence type="ECO:0000259" key="3">
    <source>
        <dbReference type="Pfam" id="PF25567"/>
    </source>
</evidence>
<comment type="similarity">
    <text evidence="1">Belongs to the nuclear import and ribosome assembly adapter family.</text>
</comment>
<dbReference type="Proteomes" id="UP000053825">
    <property type="component" value="Unassembled WGS sequence"/>
</dbReference>
<dbReference type="InterPro" id="IPR016024">
    <property type="entry name" value="ARM-type_fold"/>
</dbReference>
<evidence type="ECO:0000256" key="2">
    <source>
        <dbReference type="SAM" id="MobiDB-lite"/>
    </source>
</evidence>
<feature type="domain" description="SYO1-like TPR repeats" evidence="3">
    <location>
        <begin position="374"/>
        <end position="631"/>
    </location>
</feature>
<dbReference type="InterPro" id="IPR052616">
    <property type="entry name" value="SYO1-like"/>
</dbReference>
<evidence type="ECO:0000313" key="4">
    <source>
        <dbReference type="EMBL" id="KOC68595.1"/>
    </source>
</evidence>
<keyword evidence="5" id="KW-1185">Reference proteome</keyword>
<dbReference type="PANTHER" id="PTHR13347:SF1">
    <property type="entry name" value="HEAT REPEAT-CONTAINING PROTEIN 3"/>
    <property type="match status" value="1"/>
</dbReference>
<evidence type="ECO:0000256" key="1">
    <source>
        <dbReference type="ARBA" id="ARBA00049983"/>
    </source>
</evidence>
<dbReference type="OrthoDB" id="288703at2759"/>
<accession>A0A0L7RCT1</accession>
<reference evidence="4 5" key="1">
    <citation type="submission" date="2015-07" db="EMBL/GenBank/DDBJ databases">
        <title>The genome of Habropoda laboriosa.</title>
        <authorList>
            <person name="Pan H."/>
            <person name="Kapheim K."/>
        </authorList>
    </citation>
    <scope>NUCLEOTIDE SEQUENCE [LARGE SCALE GENOMIC DNA]</scope>
    <source>
        <strain evidence="4">0110345459</strain>
    </source>
</reference>
<evidence type="ECO:0000313" key="5">
    <source>
        <dbReference type="Proteomes" id="UP000053825"/>
    </source>
</evidence>
<feature type="compositionally biased region" description="Basic residues" evidence="2">
    <location>
        <begin position="1"/>
        <end position="12"/>
    </location>
</feature>
<dbReference type="GO" id="GO:0051082">
    <property type="term" value="F:unfolded protein binding"/>
    <property type="evidence" value="ECO:0007669"/>
    <property type="project" value="TreeGrafter"/>
</dbReference>
<dbReference type="GO" id="GO:0006606">
    <property type="term" value="P:protein import into nucleus"/>
    <property type="evidence" value="ECO:0007669"/>
    <property type="project" value="TreeGrafter"/>
</dbReference>
<dbReference type="EMBL" id="KQ414615">
    <property type="protein sequence ID" value="KOC68595.1"/>
    <property type="molecule type" value="Genomic_DNA"/>
</dbReference>
<organism evidence="4 5">
    <name type="scientific">Habropoda laboriosa</name>
    <dbReference type="NCBI Taxonomy" id="597456"/>
    <lineage>
        <taxon>Eukaryota</taxon>
        <taxon>Metazoa</taxon>
        <taxon>Ecdysozoa</taxon>
        <taxon>Arthropoda</taxon>
        <taxon>Hexapoda</taxon>
        <taxon>Insecta</taxon>
        <taxon>Pterygota</taxon>
        <taxon>Neoptera</taxon>
        <taxon>Endopterygota</taxon>
        <taxon>Hymenoptera</taxon>
        <taxon>Apocrita</taxon>
        <taxon>Aculeata</taxon>
        <taxon>Apoidea</taxon>
        <taxon>Anthophila</taxon>
        <taxon>Apidae</taxon>
        <taxon>Habropoda</taxon>
    </lineage>
</organism>
<gene>
    <name evidence="4" type="ORF">WH47_06386</name>
</gene>
<dbReference type="InterPro" id="IPR011989">
    <property type="entry name" value="ARM-like"/>
</dbReference>
<name>A0A0L7RCT1_9HYME</name>
<dbReference type="CDD" id="cd13394">
    <property type="entry name" value="Syo1_like"/>
    <property type="match status" value="1"/>
</dbReference>
<feature type="region of interest" description="Disordered" evidence="2">
    <location>
        <begin position="1"/>
        <end position="22"/>
    </location>
</feature>